<dbReference type="AlphaFoldDB" id="V9FXY8"/>
<evidence type="ECO:0000313" key="2">
    <source>
        <dbReference type="Proteomes" id="UP000018721"/>
    </source>
</evidence>
<sequence length="86" mass="9733">MPLHKLPTFISSFQPSIYHKTIKNERCTQPRPLSLFFAAAVDRYYAFNYCGTQLPSSGYANLAIHLKNKHPGYVADNESQQSRQAG</sequence>
<accession>V9FXY8</accession>
<dbReference type="HOGENOM" id="CLU_2502849_0_0_1"/>
<proteinExistence type="predicted"/>
<comment type="caution">
    <text evidence="1">The sequence shown here is derived from an EMBL/GenBank/DDBJ whole genome shotgun (WGS) entry which is preliminary data.</text>
</comment>
<gene>
    <name evidence="1" type="ORF">F443_02038</name>
</gene>
<dbReference type="EMBL" id="ANIZ01000335">
    <property type="protein sequence ID" value="ETI55297.1"/>
    <property type="molecule type" value="Genomic_DNA"/>
</dbReference>
<name>V9FXY8_PHYNI</name>
<evidence type="ECO:0000313" key="1">
    <source>
        <dbReference type="EMBL" id="ETI55297.1"/>
    </source>
</evidence>
<organism evidence="1 2">
    <name type="scientific">Phytophthora nicotianae P1569</name>
    <dbReference type="NCBI Taxonomy" id="1317065"/>
    <lineage>
        <taxon>Eukaryota</taxon>
        <taxon>Sar</taxon>
        <taxon>Stramenopiles</taxon>
        <taxon>Oomycota</taxon>
        <taxon>Peronosporomycetes</taxon>
        <taxon>Peronosporales</taxon>
        <taxon>Peronosporaceae</taxon>
        <taxon>Phytophthora</taxon>
    </lineage>
</organism>
<keyword evidence="2" id="KW-1185">Reference proteome</keyword>
<dbReference type="Proteomes" id="UP000018721">
    <property type="component" value="Unassembled WGS sequence"/>
</dbReference>
<reference evidence="1 2" key="1">
    <citation type="submission" date="2013-11" db="EMBL/GenBank/DDBJ databases">
        <title>The Genome Sequence of Phytophthora parasitica P1569.</title>
        <authorList>
            <consortium name="The Broad Institute Genomics Platform"/>
            <person name="Russ C."/>
            <person name="Tyler B."/>
            <person name="Panabieres F."/>
            <person name="Shan W."/>
            <person name="Tripathy S."/>
            <person name="Grunwald N."/>
            <person name="Machado M."/>
            <person name="Johnson C.S."/>
            <person name="Arredondo F."/>
            <person name="Hong C."/>
            <person name="Coffey M."/>
            <person name="Young S.K."/>
            <person name="Zeng Q."/>
            <person name="Gargeya S."/>
            <person name="Fitzgerald M."/>
            <person name="Abouelleil A."/>
            <person name="Alvarado L."/>
            <person name="Chapman S.B."/>
            <person name="Gainer-Dewar J."/>
            <person name="Goldberg J."/>
            <person name="Griggs A."/>
            <person name="Gujja S."/>
            <person name="Hansen M."/>
            <person name="Howarth C."/>
            <person name="Imamovic A."/>
            <person name="Ireland A."/>
            <person name="Larimer J."/>
            <person name="McCowan C."/>
            <person name="Murphy C."/>
            <person name="Pearson M."/>
            <person name="Poon T.W."/>
            <person name="Priest M."/>
            <person name="Roberts A."/>
            <person name="Saif S."/>
            <person name="Shea T."/>
            <person name="Sykes S."/>
            <person name="Wortman J."/>
            <person name="Nusbaum C."/>
            <person name="Birren B."/>
        </authorList>
    </citation>
    <scope>NUCLEOTIDE SEQUENCE [LARGE SCALE GENOMIC DNA]</scope>
    <source>
        <strain evidence="1 2">P1569</strain>
    </source>
</reference>
<protein>
    <submittedName>
        <fullName evidence="1">Uncharacterized protein</fullName>
    </submittedName>
</protein>